<accession>A0A2U2I4E6</accession>
<dbReference type="GO" id="GO:0006744">
    <property type="term" value="P:ubiquinone biosynthetic process"/>
    <property type="evidence" value="ECO:0007669"/>
    <property type="project" value="UniProtKB-UniRule"/>
</dbReference>
<evidence type="ECO:0000256" key="1">
    <source>
        <dbReference type="HAMAP-Rule" id="MF_02215"/>
    </source>
</evidence>
<comment type="pathway">
    <text evidence="1">Cofactor biosynthesis; ubiquinone biosynthesis.</text>
</comment>
<dbReference type="Proteomes" id="UP000241421">
    <property type="component" value="Unassembled WGS sequence"/>
</dbReference>
<dbReference type="UniPathway" id="UPA00232"/>
<dbReference type="Pfam" id="PF02036">
    <property type="entry name" value="SCP2"/>
    <property type="match status" value="1"/>
</dbReference>
<dbReference type="HAMAP" id="MF_02215">
    <property type="entry name" value="UbiJ"/>
    <property type="match status" value="1"/>
</dbReference>
<protein>
    <recommendedName>
        <fullName evidence="1">Ubiquinone biosynthesis accessory factor UbiJ</fullName>
    </recommendedName>
</protein>
<dbReference type="GO" id="GO:0005737">
    <property type="term" value="C:cytoplasm"/>
    <property type="evidence" value="ECO:0007669"/>
    <property type="project" value="UniProtKB-SubCell"/>
</dbReference>
<dbReference type="InterPro" id="IPR003033">
    <property type="entry name" value="SCP2_sterol-bd_dom"/>
</dbReference>
<keyword evidence="1" id="KW-0963">Cytoplasm</keyword>
<keyword evidence="1" id="KW-0831">Ubiquinone biosynthesis</keyword>
<dbReference type="OrthoDB" id="8525483at2"/>
<feature type="compositionally biased region" description="Polar residues" evidence="2">
    <location>
        <begin position="196"/>
        <end position="212"/>
    </location>
</feature>
<comment type="similarity">
    <text evidence="1">Belongs to the UbiJ family.</text>
</comment>
<feature type="domain" description="SCP2" evidence="3">
    <location>
        <begin position="8"/>
        <end position="98"/>
    </location>
</feature>
<name>A0A2U2I4E6_9BURK</name>
<evidence type="ECO:0000256" key="2">
    <source>
        <dbReference type="SAM" id="MobiDB-lite"/>
    </source>
</evidence>
<dbReference type="AlphaFoldDB" id="A0A2U2I4E6"/>
<gene>
    <name evidence="1" type="primary">ubiJ</name>
    <name evidence="4" type="ORF">C7C56_005455</name>
</gene>
<feature type="region of interest" description="Disordered" evidence="2">
    <location>
        <begin position="185"/>
        <end position="212"/>
    </location>
</feature>
<evidence type="ECO:0000313" key="4">
    <source>
        <dbReference type="EMBL" id="PWF54698.1"/>
    </source>
</evidence>
<proteinExistence type="inferred from homology"/>
<comment type="subcellular location">
    <subcellularLocation>
        <location evidence="1">Cytoplasm</location>
    </subcellularLocation>
</comment>
<dbReference type="InterPro" id="IPR038989">
    <property type="entry name" value="UbiJ"/>
</dbReference>
<evidence type="ECO:0000259" key="3">
    <source>
        <dbReference type="Pfam" id="PF02036"/>
    </source>
</evidence>
<dbReference type="EMBL" id="PXWF02000072">
    <property type="protein sequence ID" value="PWF54698.1"/>
    <property type="molecule type" value="Genomic_DNA"/>
</dbReference>
<evidence type="ECO:0000313" key="5">
    <source>
        <dbReference type="Proteomes" id="UP000241421"/>
    </source>
</evidence>
<comment type="caution">
    <text evidence="4">The sequence shown here is derived from an EMBL/GenBank/DDBJ whole genome shotgun (WGS) entry which is preliminary data.</text>
</comment>
<sequence length="212" mass="23368">MAPVVAAINHLLAQEAWARDALALHAGKEACIDAGSVALRLRVTRDGMVESRPSERASDVTIRVKLADLPLIAQNRERAFSYVKIEGDAEFANTISQLSKGLRWEAEHDLEPWIGPIAATRLVDGAKSVLETARGTGRKVAENLAEFFLEEDPVLVRPAMLEDFGGEVGRLRDDVERAAKRLARLEQRLAPRPSAPDNTTRSNGQEKWTPEQ</sequence>
<dbReference type="PANTHER" id="PTHR38693">
    <property type="entry name" value="UBIQUINONE BIOSYNTHESIS PROTEIN UBIJ"/>
    <property type="match status" value="1"/>
</dbReference>
<organism evidence="4 5">
    <name type="scientific">Massilia glaciei</name>
    <dbReference type="NCBI Taxonomy" id="1524097"/>
    <lineage>
        <taxon>Bacteria</taxon>
        <taxon>Pseudomonadati</taxon>
        <taxon>Pseudomonadota</taxon>
        <taxon>Betaproteobacteria</taxon>
        <taxon>Burkholderiales</taxon>
        <taxon>Oxalobacteraceae</taxon>
        <taxon>Telluria group</taxon>
        <taxon>Massilia</taxon>
    </lineage>
</organism>
<reference evidence="4 5" key="1">
    <citation type="submission" date="2018-04" db="EMBL/GenBank/DDBJ databases">
        <title>Massilia violaceinigra sp. nov., a novel purple-pigmented bacterium isolated from Tianshan glacier, Xinjiang, China.</title>
        <authorList>
            <person name="Wang H."/>
        </authorList>
    </citation>
    <scope>NUCLEOTIDE SEQUENCE [LARGE SCALE GENOMIC DNA]</scope>
    <source>
        <strain evidence="4 5">B448-2</strain>
    </source>
</reference>
<keyword evidence="5" id="KW-1185">Reference proteome</keyword>
<dbReference type="PANTHER" id="PTHR38693:SF1">
    <property type="entry name" value="UBIQUINONE BIOSYNTHESIS ACCESSORY FACTOR UBIJ"/>
    <property type="match status" value="1"/>
</dbReference>
<comment type="function">
    <text evidence="1">Required for ubiquinone (coenzyme Q) biosynthesis. Binds hydrophobic ubiquinone biosynthetic intermediates via its SCP2 domain and is essential for the stability of the Ubi complex. May constitute a docking platform where Ubi enzymes assemble and access their SCP2-bound polyprenyl substrates.</text>
</comment>